<evidence type="ECO:0000313" key="3">
    <source>
        <dbReference type="Proteomes" id="UP000887013"/>
    </source>
</evidence>
<feature type="transmembrane region" description="Helical" evidence="1">
    <location>
        <begin position="200"/>
        <end position="229"/>
    </location>
</feature>
<evidence type="ECO:0000256" key="1">
    <source>
        <dbReference type="SAM" id="Phobius"/>
    </source>
</evidence>
<feature type="transmembrane region" description="Helical" evidence="1">
    <location>
        <begin position="108"/>
        <end position="127"/>
    </location>
</feature>
<dbReference type="AlphaFoldDB" id="A0A8X6P7W3"/>
<name>A0A8X6P7W3_NEPPI</name>
<keyword evidence="1" id="KW-0812">Transmembrane</keyword>
<feature type="transmembrane region" description="Helical" evidence="1">
    <location>
        <begin position="47"/>
        <end position="65"/>
    </location>
</feature>
<gene>
    <name evidence="2" type="primary">AVEN_56834_1</name>
    <name evidence="2" type="ORF">NPIL_616621</name>
</gene>
<dbReference type="Proteomes" id="UP000887013">
    <property type="component" value="Unassembled WGS sequence"/>
</dbReference>
<accession>A0A8X6P7W3</accession>
<feature type="transmembrane region" description="Helical" evidence="1">
    <location>
        <begin position="133"/>
        <end position="156"/>
    </location>
</feature>
<proteinExistence type="predicted"/>
<evidence type="ECO:0000313" key="2">
    <source>
        <dbReference type="EMBL" id="GFT52978.1"/>
    </source>
</evidence>
<keyword evidence="1" id="KW-1133">Transmembrane helix</keyword>
<sequence length="233" mass="26948">MFAYRARGLPFVAGFWAFNLEIQDKYNIAMIFVGGYTYYKIFVECPFLFVFSACVLIHHYGLLLLQSNNAFKSVDFSTTPSNCIQIINTYSRIEEKLRLLTETLSESLFILLFIGFVNLYSALVFYLEEEIPTFYLPDICICASTGVLVVCSLTIYTSKIPQYMLEIKNNVRLLINKYEVNNLKCEKEFRLLRRMEKNDIIYLSACGMVSFQKSLLLSAFGTFFTYALLIEKS</sequence>
<organism evidence="2 3">
    <name type="scientific">Nephila pilipes</name>
    <name type="common">Giant wood spider</name>
    <name type="synonym">Nephila maculata</name>
    <dbReference type="NCBI Taxonomy" id="299642"/>
    <lineage>
        <taxon>Eukaryota</taxon>
        <taxon>Metazoa</taxon>
        <taxon>Ecdysozoa</taxon>
        <taxon>Arthropoda</taxon>
        <taxon>Chelicerata</taxon>
        <taxon>Arachnida</taxon>
        <taxon>Araneae</taxon>
        <taxon>Araneomorphae</taxon>
        <taxon>Entelegynae</taxon>
        <taxon>Araneoidea</taxon>
        <taxon>Nephilidae</taxon>
        <taxon>Nephila</taxon>
    </lineage>
</organism>
<reference evidence="2" key="1">
    <citation type="submission" date="2020-08" db="EMBL/GenBank/DDBJ databases">
        <title>Multicomponent nature underlies the extraordinary mechanical properties of spider dragline silk.</title>
        <authorList>
            <person name="Kono N."/>
            <person name="Nakamura H."/>
            <person name="Mori M."/>
            <person name="Yoshida Y."/>
            <person name="Ohtoshi R."/>
            <person name="Malay A.D."/>
            <person name="Moran D.A.P."/>
            <person name="Tomita M."/>
            <person name="Numata K."/>
            <person name="Arakawa K."/>
        </authorList>
    </citation>
    <scope>NUCLEOTIDE SEQUENCE</scope>
</reference>
<dbReference type="OrthoDB" id="6436252at2759"/>
<keyword evidence="3" id="KW-1185">Reference proteome</keyword>
<keyword evidence="1" id="KW-0472">Membrane</keyword>
<protein>
    <submittedName>
        <fullName evidence="2">Uncharacterized protein</fullName>
    </submittedName>
</protein>
<dbReference type="EMBL" id="BMAW01112533">
    <property type="protein sequence ID" value="GFT52978.1"/>
    <property type="molecule type" value="Genomic_DNA"/>
</dbReference>
<comment type="caution">
    <text evidence="2">The sequence shown here is derived from an EMBL/GenBank/DDBJ whole genome shotgun (WGS) entry which is preliminary data.</text>
</comment>